<dbReference type="InterPro" id="IPR036322">
    <property type="entry name" value="WD40_repeat_dom_sf"/>
</dbReference>
<dbReference type="Proteomes" id="UP001139887">
    <property type="component" value="Unassembled WGS sequence"/>
</dbReference>
<feature type="compositionally biased region" description="Polar residues" evidence="4">
    <location>
        <begin position="327"/>
        <end position="336"/>
    </location>
</feature>
<gene>
    <name evidence="5" type="ORF">IWW36_002252</name>
</gene>
<proteinExistence type="predicted"/>
<dbReference type="InterPro" id="IPR001680">
    <property type="entry name" value="WD40_rpt"/>
</dbReference>
<dbReference type="InterPro" id="IPR015943">
    <property type="entry name" value="WD40/YVTN_repeat-like_dom_sf"/>
</dbReference>
<dbReference type="InterPro" id="IPR045151">
    <property type="entry name" value="DCAF8"/>
</dbReference>
<evidence type="ECO:0000256" key="3">
    <source>
        <dbReference type="PROSITE-ProRule" id="PRU00221"/>
    </source>
</evidence>
<feature type="compositionally biased region" description="Low complexity" evidence="4">
    <location>
        <begin position="1138"/>
        <end position="1155"/>
    </location>
</feature>
<comment type="caution">
    <text evidence="5">The sequence shown here is derived from an EMBL/GenBank/DDBJ whole genome shotgun (WGS) entry which is preliminary data.</text>
</comment>
<evidence type="ECO:0000256" key="2">
    <source>
        <dbReference type="ARBA" id="ARBA00022737"/>
    </source>
</evidence>
<dbReference type="GO" id="GO:0005737">
    <property type="term" value="C:cytoplasm"/>
    <property type="evidence" value="ECO:0007669"/>
    <property type="project" value="TreeGrafter"/>
</dbReference>
<dbReference type="GO" id="GO:0080008">
    <property type="term" value="C:Cul4-RING E3 ubiquitin ligase complex"/>
    <property type="evidence" value="ECO:0007669"/>
    <property type="project" value="TreeGrafter"/>
</dbReference>
<dbReference type="GO" id="GO:0045717">
    <property type="term" value="P:negative regulation of fatty acid biosynthetic process"/>
    <property type="evidence" value="ECO:0007669"/>
    <property type="project" value="TreeGrafter"/>
</dbReference>
<dbReference type="PANTHER" id="PTHR15574">
    <property type="entry name" value="WD REPEAT DOMAIN-CONTAINING FAMILY"/>
    <property type="match status" value="1"/>
</dbReference>
<evidence type="ECO:0008006" key="7">
    <source>
        <dbReference type="Google" id="ProtNLM"/>
    </source>
</evidence>
<reference evidence="5" key="1">
    <citation type="submission" date="2022-07" db="EMBL/GenBank/DDBJ databases">
        <title>Phylogenomic reconstructions and comparative analyses of Kickxellomycotina fungi.</title>
        <authorList>
            <person name="Reynolds N.K."/>
            <person name="Stajich J.E."/>
            <person name="Barry K."/>
            <person name="Grigoriev I.V."/>
            <person name="Crous P."/>
            <person name="Smith M.E."/>
        </authorList>
    </citation>
    <scope>NUCLEOTIDE SEQUENCE</scope>
    <source>
        <strain evidence="5">NRRL 1566</strain>
    </source>
</reference>
<keyword evidence="1 3" id="KW-0853">WD repeat</keyword>
<dbReference type="PROSITE" id="PS50082">
    <property type="entry name" value="WD_REPEATS_2"/>
    <property type="match status" value="1"/>
</dbReference>
<feature type="region of interest" description="Disordered" evidence="4">
    <location>
        <begin position="1122"/>
        <end position="1162"/>
    </location>
</feature>
<evidence type="ECO:0000256" key="1">
    <source>
        <dbReference type="ARBA" id="ARBA00022574"/>
    </source>
</evidence>
<dbReference type="EMBL" id="JANBUW010000049">
    <property type="protein sequence ID" value="KAJ2849989.1"/>
    <property type="molecule type" value="Genomic_DNA"/>
</dbReference>
<sequence length="1162" mass="129442">MELRQTLLGHDGCVNALCWSSDGRYLFSGSDDSTICIWRAAGDGSLLCRFHTGFSERVFDLKAMLAPNQNLLVACSMDTTIKLFDIYQLLRLASSVNMAENTARPSTDFTIDGTTCCIRTIASHEGPVKRAALIPDAPFELLSCSEDGTVRHFDIREKAFPERQRAREGRIVADYRNIGAEIHALDVNIFYPTVFAAGGSLTSIMVHDRRMIGFDLLPCEKQSGRRVNWQGDRCIVRLRRDKSATGESEVLSDETVTGLRFSRDQPNLVIGSWCYDYIYLFDLNRSATYSTALDIIENDPMEANRDELLGQLPSNATKRKRTDSAAALSQTQSSRYKGSHSYGSLDAEPLDAQVRSQNFSRGLYTGVRMLSRDEAPYLFCDSNSSSERSEVSGNADTYNRCDVCRRDIQQISFSAVSGRRCAADDDGAILTPTERTLVVESLNMLRTSLDACDLTSALTSLSFALRSLTDDASSSSGITPPFLAIDPASSDLKCVLLAMYSDAGFSRRRIQSSLYNSRACVHATLFRKRWDELFMEHLLQADIASYDIAHQQIIARDFVNIKSLLESAIRDFHSALELNQFNIPAHYNHLLTAWDSIRLDLLQFMLGLFPLLDNPGASAASDPEKMRLQAEFGSMACRVREIHAKIYEGWMVIRKEARSIRNLQSLLLMTKEDCESGDIPSLLHANEAFFEVCAYYADILSRDSASVLEPYESYGNLFGADAHIDSTSCETVLCSMFQQWRALSSPVSNSHVESTHSSYTFNDGLFGNGDNLAPRPHMYLWHKYMSIDRTGIVESEDECIHSNIGELAVVAADSHRTYDSEDQFDEPAEYGEHSLRHRSFIRSQRPGSGVLFSSDITSTESSMSSSQLHISWPRTTCEFIPISSTTHSSTNSSSDQQYRLDRKFDAKDTDNHYTSPPAVLPCRRYRGHCNFQTVKDVNFVFDNYVASGSDDGHFFLWNRQTMDVVQIIRGDNEVVNIIESHPALPIIAVSGIDSEVQIFHLSQGGPTPAHQRNFPITQQEQILDAGLRDPVSYRACLESTYAADPYSDALVYAGHSLVPRSFKHIATTSQLSYPAVSKSMLAMASEITARNEEMRASGLASSALTHQLLSSFLFVGRSEFEESETDDLLSSVEEDSLDSSGTRESSLGSTESESGYNDSYDS</sequence>
<dbReference type="Pfam" id="PF00400">
    <property type="entry name" value="WD40"/>
    <property type="match status" value="4"/>
</dbReference>
<name>A0A9W8IA07_9FUNG</name>
<feature type="region of interest" description="Disordered" evidence="4">
    <location>
        <begin position="312"/>
        <end position="344"/>
    </location>
</feature>
<dbReference type="SUPFAM" id="SSF50978">
    <property type="entry name" value="WD40 repeat-like"/>
    <property type="match status" value="1"/>
</dbReference>
<dbReference type="SMART" id="SM00320">
    <property type="entry name" value="WD40"/>
    <property type="match status" value="7"/>
</dbReference>
<evidence type="ECO:0000313" key="6">
    <source>
        <dbReference type="Proteomes" id="UP001139887"/>
    </source>
</evidence>
<dbReference type="PROSITE" id="PS50294">
    <property type="entry name" value="WD_REPEATS_REGION"/>
    <property type="match status" value="1"/>
</dbReference>
<dbReference type="Gene3D" id="2.130.10.10">
    <property type="entry name" value="YVTN repeat-like/Quinoprotein amine dehydrogenase"/>
    <property type="match status" value="2"/>
</dbReference>
<protein>
    <recommendedName>
        <fullName evidence="7">WD40 repeat-like protein</fullName>
    </recommendedName>
</protein>
<feature type="compositionally biased region" description="Acidic residues" evidence="4">
    <location>
        <begin position="1122"/>
        <end position="1137"/>
    </location>
</feature>
<keyword evidence="6" id="KW-1185">Reference proteome</keyword>
<accession>A0A9W8IA07</accession>
<dbReference type="PANTHER" id="PTHR15574:SF40">
    <property type="entry name" value="WD AND TETRATRICOPEPTIDE REPEATS PROTEIN 1"/>
    <property type="match status" value="1"/>
</dbReference>
<dbReference type="AlphaFoldDB" id="A0A9W8IA07"/>
<evidence type="ECO:0000256" key="4">
    <source>
        <dbReference type="SAM" id="MobiDB-lite"/>
    </source>
</evidence>
<evidence type="ECO:0000313" key="5">
    <source>
        <dbReference type="EMBL" id="KAJ2849989.1"/>
    </source>
</evidence>
<organism evidence="5 6">
    <name type="scientific">Coemansia brasiliensis</name>
    <dbReference type="NCBI Taxonomy" id="2650707"/>
    <lineage>
        <taxon>Eukaryota</taxon>
        <taxon>Fungi</taxon>
        <taxon>Fungi incertae sedis</taxon>
        <taxon>Zoopagomycota</taxon>
        <taxon>Kickxellomycotina</taxon>
        <taxon>Kickxellomycetes</taxon>
        <taxon>Kickxellales</taxon>
        <taxon>Kickxellaceae</taxon>
        <taxon>Coemansia</taxon>
    </lineage>
</organism>
<keyword evidence="2" id="KW-0677">Repeat</keyword>
<feature type="repeat" description="WD" evidence="3">
    <location>
        <begin position="7"/>
        <end position="38"/>
    </location>
</feature>
<dbReference type="OrthoDB" id="2414538at2759"/>